<evidence type="ECO:0000313" key="3">
    <source>
        <dbReference type="EMBL" id="RKP16305.1"/>
    </source>
</evidence>
<dbReference type="EMBL" id="ML006697">
    <property type="protein sequence ID" value="RKP16305.1"/>
    <property type="molecule type" value="Genomic_DNA"/>
</dbReference>
<keyword evidence="2" id="KW-0732">Signal</keyword>
<feature type="signal peptide" evidence="2">
    <location>
        <begin position="1"/>
        <end position="19"/>
    </location>
</feature>
<proteinExistence type="predicted"/>
<name>A0A4P9YB82_ROZAC</name>
<feature type="region of interest" description="Disordered" evidence="1">
    <location>
        <begin position="125"/>
        <end position="177"/>
    </location>
</feature>
<reference evidence="4" key="1">
    <citation type="journal article" date="2018" name="Nat. Microbiol.">
        <title>Leveraging single-cell genomics to expand the fungal tree of life.</title>
        <authorList>
            <person name="Ahrendt S.R."/>
            <person name="Quandt C.A."/>
            <person name="Ciobanu D."/>
            <person name="Clum A."/>
            <person name="Salamov A."/>
            <person name="Andreopoulos B."/>
            <person name="Cheng J.F."/>
            <person name="Woyke T."/>
            <person name="Pelin A."/>
            <person name="Henrissat B."/>
            <person name="Reynolds N.K."/>
            <person name="Benny G.L."/>
            <person name="Smith M.E."/>
            <person name="James T.Y."/>
            <person name="Grigoriev I.V."/>
        </authorList>
    </citation>
    <scope>NUCLEOTIDE SEQUENCE [LARGE SCALE GENOMIC DNA]</scope>
    <source>
        <strain evidence="4">CSF55</strain>
    </source>
</reference>
<protein>
    <submittedName>
        <fullName evidence="3">Uncharacterized protein</fullName>
    </submittedName>
</protein>
<sequence length="269" mass="30813">MKNIFTISAFILKFIICSGILNSAPASLRHILNPSESLTEISYEDEQDVEAIFGDVTKATKNDNILRRTYAEHERISELPEEGTIVPGKNDANSDHIPNDYNMENYVPFEIEPYSSIDTSAIVQKRMRKDKRKRGDDCKGTNNEENGSDISTNSPLEMSCNPQNVSDFMDDDSDPVKRFRIPKDQKKKIEDLLKEGKSVNQIIGIQDQNIRDGVWTRNMINILFEYNLNLRFYTCDMFQPRAPPLAQGRPYDLHNFLSKVIQLLTLCDP</sequence>
<organism evidence="3 4">
    <name type="scientific">Rozella allomycis (strain CSF55)</name>
    <dbReference type="NCBI Taxonomy" id="988480"/>
    <lineage>
        <taxon>Eukaryota</taxon>
        <taxon>Fungi</taxon>
        <taxon>Fungi incertae sedis</taxon>
        <taxon>Cryptomycota</taxon>
        <taxon>Cryptomycota incertae sedis</taxon>
        <taxon>Rozella</taxon>
    </lineage>
</organism>
<dbReference type="AlphaFoldDB" id="A0A4P9YB82"/>
<feature type="compositionally biased region" description="Polar residues" evidence="1">
    <location>
        <begin position="140"/>
        <end position="166"/>
    </location>
</feature>
<evidence type="ECO:0000256" key="1">
    <source>
        <dbReference type="SAM" id="MobiDB-lite"/>
    </source>
</evidence>
<feature type="chain" id="PRO_5020316052" evidence="2">
    <location>
        <begin position="20"/>
        <end position="269"/>
    </location>
</feature>
<evidence type="ECO:0000313" key="4">
    <source>
        <dbReference type="Proteomes" id="UP000281549"/>
    </source>
</evidence>
<gene>
    <name evidence="3" type="ORF">ROZALSC1DRAFT_25428</name>
</gene>
<evidence type="ECO:0000256" key="2">
    <source>
        <dbReference type="SAM" id="SignalP"/>
    </source>
</evidence>
<accession>A0A4P9YB82</accession>
<dbReference type="Proteomes" id="UP000281549">
    <property type="component" value="Unassembled WGS sequence"/>
</dbReference>